<dbReference type="CDD" id="cd03357">
    <property type="entry name" value="LbH_MAT_GAT"/>
    <property type="match status" value="1"/>
</dbReference>
<dbReference type="SUPFAM" id="SSF51161">
    <property type="entry name" value="Trimeric LpxA-like enzymes"/>
    <property type="match status" value="1"/>
</dbReference>
<evidence type="ECO:0000313" key="6">
    <source>
        <dbReference type="Proteomes" id="UP001329825"/>
    </source>
</evidence>
<dbReference type="Proteomes" id="UP001329825">
    <property type="component" value="Chromosome 4"/>
</dbReference>
<sequence length="211" mass="23106">MSLPHELDDRIHPPSKDEDPTQLSLMLSGKPYLASDPYICRIRDDQARKVWEVNQTVDMGPRMKVMSELVRMAKEVYIVQGFFCEYGFNITIGEDVFIGANCTFLDVCPIKIGTRTMFGPNVQVLTPSHPISPEERNGLQGREWAIPVSIGNDCWIGAGVTICPGVTIGDGCTVGAATVVTKDIPSRSVVVGNPGRVIKKIKEDGTLETVN</sequence>
<proteinExistence type="inferred from homology"/>
<evidence type="ECO:0000256" key="2">
    <source>
        <dbReference type="ARBA" id="ARBA00022679"/>
    </source>
</evidence>
<evidence type="ECO:0000259" key="4">
    <source>
        <dbReference type="Pfam" id="PF12464"/>
    </source>
</evidence>
<dbReference type="PANTHER" id="PTHR23416">
    <property type="entry name" value="SIALIC ACID SYNTHASE-RELATED"/>
    <property type="match status" value="1"/>
</dbReference>
<dbReference type="EMBL" id="CP141884">
    <property type="protein sequence ID" value="WRT66079.1"/>
    <property type="molecule type" value="Genomic_DNA"/>
</dbReference>
<dbReference type="InterPro" id="IPR051159">
    <property type="entry name" value="Hexapeptide_acetyltransf"/>
</dbReference>
<comment type="similarity">
    <text evidence="1">Belongs to the transferase hexapeptide repeat family.</text>
</comment>
<accession>A0ABZ1CY54</accession>
<evidence type="ECO:0000256" key="1">
    <source>
        <dbReference type="ARBA" id="ARBA00007274"/>
    </source>
</evidence>
<dbReference type="InterPro" id="IPR011004">
    <property type="entry name" value="Trimer_LpxA-like_sf"/>
</dbReference>
<organism evidence="5 6">
    <name type="scientific">Kwoniella shivajii</name>
    <dbReference type="NCBI Taxonomy" id="564305"/>
    <lineage>
        <taxon>Eukaryota</taxon>
        <taxon>Fungi</taxon>
        <taxon>Dikarya</taxon>
        <taxon>Basidiomycota</taxon>
        <taxon>Agaricomycotina</taxon>
        <taxon>Tremellomycetes</taxon>
        <taxon>Tremellales</taxon>
        <taxon>Cryptococcaceae</taxon>
        <taxon>Kwoniella</taxon>
    </lineage>
</organism>
<feature type="region of interest" description="Disordered" evidence="3">
    <location>
        <begin position="1"/>
        <end position="21"/>
    </location>
</feature>
<feature type="compositionally biased region" description="Basic and acidic residues" evidence="3">
    <location>
        <begin position="1"/>
        <end position="19"/>
    </location>
</feature>
<dbReference type="RefSeq" id="XP_062790819.1">
    <property type="nucleotide sequence ID" value="XM_062934768.1"/>
</dbReference>
<name>A0ABZ1CY54_9TREE</name>
<evidence type="ECO:0000313" key="5">
    <source>
        <dbReference type="EMBL" id="WRT66079.1"/>
    </source>
</evidence>
<dbReference type="PANTHER" id="PTHR23416:SF23">
    <property type="entry name" value="ACETYLTRANSFERASE C18B11.09C-RELATED"/>
    <property type="match status" value="1"/>
</dbReference>
<dbReference type="Gene3D" id="2.160.10.10">
    <property type="entry name" value="Hexapeptide repeat proteins"/>
    <property type="match status" value="1"/>
</dbReference>
<reference evidence="5 6" key="1">
    <citation type="submission" date="2024-01" db="EMBL/GenBank/DDBJ databases">
        <title>Comparative genomics of Cryptococcus and Kwoniella reveals pathogenesis evolution and contrasting modes of karyotype evolution via chromosome fusion or intercentromeric recombination.</title>
        <authorList>
            <person name="Coelho M.A."/>
            <person name="David-Palma M."/>
            <person name="Shea T."/>
            <person name="Bowers K."/>
            <person name="McGinley-Smith S."/>
            <person name="Mohammad A.W."/>
            <person name="Gnirke A."/>
            <person name="Yurkov A.M."/>
            <person name="Nowrousian M."/>
            <person name="Sun S."/>
            <person name="Cuomo C.A."/>
            <person name="Heitman J."/>
        </authorList>
    </citation>
    <scope>NUCLEOTIDE SEQUENCE [LARGE SCALE GENOMIC DNA]</scope>
    <source>
        <strain evidence="5">CBS 11374</strain>
    </source>
</reference>
<evidence type="ECO:0000256" key="3">
    <source>
        <dbReference type="SAM" id="MobiDB-lite"/>
    </source>
</evidence>
<dbReference type="Pfam" id="PF14602">
    <property type="entry name" value="Hexapep_2"/>
    <property type="match status" value="1"/>
</dbReference>
<feature type="domain" description="Maltose/galactoside acetyltransferase" evidence="4">
    <location>
        <begin position="26"/>
        <end position="69"/>
    </location>
</feature>
<gene>
    <name evidence="5" type="ORF">IL334_003032</name>
</gene>
<dbReference type="InterPro" id="IPR024688">
    <property type="entry name" value="Mac_dom"/>
</dbReference>
<keyword evidence="6" id="KW-1185">Reference proteome</keyword>
<protein>
    <recommendedName>
        <fullName evidence="4">Maltose/galactoside acetyltransferase domain-containing protein</fullName>
    </recommendedName>
</protein>
<dbReference type="GeneID" id="87955163"/>
<keyword evidence="2" id="KW-0808">Transferase</keyword>
<dbReference type="Pfam" id="PF00132">
    <property type="entry name" value="Hexapep"/>
    <property type="match status" value="1"/>
</dbReference>
<dbReference type="InterPro" id="IPR001451">
    <property type="entry name" value="Hexapep"/>
</dbReference>
<dbReference type="Pfam" id="PF12464">
    <property type="entry name" value="Mac"/>
    <property type="match status" value="1"/>
</dbReference>